<reference evidence="3" key="1">
    <citation type="submission" date="2016-06" db="EMBL/GenBank/DDBJ databases">
        <authorList>
            <person name="Rodrigo-Torres L."/>
            <person name="Arahal R.D."/>
            <person name="Lucena T."/>
        </authorList>
    </citation>
    <scope>NUCLEOTIDE SEQUENCE [LARGE SCALE GENOMIC DNA]</scope>
    <source>
        <strain evidence="3">CECT8203</strain>
    </source>
</reference>
<feature type="signal peptide" evidence="1">
    <location>
        <begin position="1"/>
        <end position="20"/>
    </location>
</feature>
<dbReference type="Gene3D" id="3.90.226.10">
    <property type="entry name" value="2-enoyl-CoA Hydratase, Chain A, domain 1"/>
    <property type="match status" value="1"/>
</dbReference>
<organism evidence="2 3">
    <name type="scientific">Vibrio thalassae</name>
    <dbReference type="NCBI Taxonomy" id="1243014"/>
    <lineage>
        <taxon>Bacteria</taxon>
        <taxon>Pseudomonadati</taxon>
        <taxon>Pseudomonadota</taxon>
        <taxon>Gammaproteobacteria</taxon>
        <taxon>Vibrionales</taxon>
        <taxon>Vibrionaceae</taxon>
        <taxon>Vibrio</taxon>
    </lineage>
</organism>
<dbReference type="RefSeq" id="WP_096995300.1">
    <property type="nucleotide sequence ID" value="NZ_JBHSII010000001.1"/>
</dbReference>
<evidence type="ECO:0008006" key="4">
    <source>
        <dbReference type="Google" id="ProtNLM"/>
    </source>
</evidence>
<sequence>MRLVSLSILSLALLSGCSSTPIIFMPEHNVTVSGTTLVFDGPISGDSVLEALRVVRNSGVEIEKLRITSPGGDVPSGIELGYFIKENNLNVEVDKLCFSACANYVIPAAKTVIIKEGSLIGWHGGPRQSDELWYASSPSSNKEELIKFISRLREKEDAFFEYINVDPDITVYGQTSSEKCQLTKETHGWYYSIRDLAKMGVPNVVINGELASSIEYQGDTINVCLMPELKGI</sequence>
<evidence type="ECO:0000256" key="1">
    <source>
        <dbReference type="SAM" id="SignalP"/>
    </source>
</evidence>
<keyword evidence="1" id="KW-0732">Signal</keyword>
<dbReference type="InterPro" id="IPR029045">
    <property type="entry name" value="ClpP/crotonase-like_dom_sf"/>
</dbReference>
<feature type="chain" id="PRO_5012127900" description="Lipoprotein" evidence="1">
    <location>
        <begin position="21"/>
        <end position="232"/>
    </location>
</feature>
<proteinExistence type="predicted"/>
<dbReference type="AlphaFoldDB" id="A0A240EPA3"/>
<dbReference type="OrthoDB" id="8581915at2"/>
<gene>
    <name evidence="2" type="ORF">VTH8203_04020</name>
</gene>
<accession>A0A240EPA3</accession>
<dbReference type="SUPFAM" id="SSF52096">
    <property type="entry name" value="ClpP/crotonase"/>
    <property type="match status" value="1"/>
</dbReference>
<dbReference type="EMBL" id="OANU01000123">
    <property type="protein sequence ID" value="SNX50361.1"/>
    <property type="molecule type" value="Genomic_DNA"/>
</dbReference>
<dbReference type="PROSITE" id="PS51257">
    <property type="entry name" value="PROKAR_LIPOPROTEIN"/>
    <property type="match status" value="1"/>
</dbReference>
<name>A0A240EPA3_9VIBR</name>
<evidence type="ECO:0000313" key="2">
    <source>
        <dbReference type="EMBL" id="SNX50361.1"/>
    </source>
</evidence>
<dbReference type="Proteomes" id="UP000219336">
    <property type="component" value="Unassembled WGS sequence"/>
</dbReference>
<evidence type="ECO:0000313" key="3">
    <source>
        <dbReference type="Proteomes" id="UP000219336"/>
    </source>
</evidence>
<keyword evidence="3" id="KW-1185">Reference proteome</keyword>
<protein>
    <recommendedName>
        <fullName evidence="4">Lipoprotein</fullName>
    </recommendedName>
</protein>